<name>A0AC34PZ08_9BILA</name>
<organism evidence="1 2">
    <name type="scientific">Panagrolaimus sp. JU765</name>
    <dbReference type="NCBI Taxonomy" id="591449"/>
    <lineage>
        <taxon>Eukaryota</taxon>
        <taxon>Metazoa</taxon>
        <taxon>Ecdysozoa</taxon>
        <taxon>Nematoda</taxon>
        <taxon>Chromadorea</taxon>
        <taxon>Rhabditida</taxon>
        <taxon>Tylenchina</taxon>
        <taxon>Panagrolaimomorpha</taxon>
        <taxon>Panagrolaimoidea</taxon>
        <taxon>Panagrolaimidae</taxon>
        <taxon>Panagrolaimus</taxon>
    </lineage>
</organism>
<evidence type="ECO:0000313" key="1">
    <source>
        <dbReference type="Proteomes" id="UP000887576"/>
    </source>
</evidence>
<sequence length="87" mass="9779">MVTNSKPITVQEYVSNNNLKLQQLRNDPLAFGQGEKPPEEIEALYSIIVNLLAENRRLKRRNVNEDESNILMDLANGNGFGAQIRPG</sequence>
<proteinExistence type="predicted"/>
<evidence type="ECO:0000313" key="2">
    <source>
        <dbReference type="WBParaSite" id="JU765_v2.g11344.t1"/>
    </source>
</evidence>
<dbReference type="WBParaSite" id="JU765_v2.g11344.t1">
    <property type="protein sequence ID" value="JU765_v2.g11344.t1"/>
    <property type="gene ID" value="JU765_v2.g11344"/>
</dbReference>
<reference evidence="2" key="1">
    <citation type="submission" date="2022-11" db="UniProtKB">
        <authorList>
            <consortium name="WormBaseParasite"/>
        </authorList>
    </citation>
    <scope>IDENTIFICATION</scope>
</reference>
<accession>A0AC34PZ08</accession>
<protein>
    <submittedName>
        <fullName evidence="2">Uncharacterized protein</fullName>
    </submittedName>
</protein>
<dbReference type="Proteomes" id="UP000887576">
    <property type="component" value="Unplaced"/>
</dbReference>